<dbReference type="PROSITE" id="PS50987">
    <property type="entry name" value="HTH_ARSR_2"/>
    <property type="match status" value="1"/>
</dbReference>
<dbReference type="PANTHER" id="PTHR33154:SF18">
    <property type="entry name" value="ARSENICAL RESISTANCE OPERON REPRESSOR"/>
    <property type="match status" value="1"/>
</dbReference>
<dbReference type="STRING" id="1123281.SAMN02745180_01634"/>
<keyword evidence="3" id="KW-0804">Transcription</keyword>
<dbReference type="CDD" id="cd00090">
    <property type="entry name" value="HTH_ARSR"/>
    <property type="match status" value="1"/>
</dbReference>
<dbReference type="NCBIfam" id="NF033788">
    <property type="entry name" value="HTH_metalloreg"/>
    <property type="match status" value="1"/>
</dbReference>
<dbReference type="PRINTS" id="PR00778">
    <property type="entry name" value="HTHARSR"/>
</dbReference>
<dbReference type="SUPFAM" id="SSF46785">
    <property type="entry name" value="Winged helix' DNA-binding domain"/>
    <property type="match status" value="1"/>
</dbReference>
<dbReference type="AlphaFoldDB" id="A0A1M5XC19"/>
<feature type="domain" description="HTH arsR-type" evidence="4">
    <location>
        <begin position="1"/>
        <end position="92"/>
    </location>
</feature>
<name>A0A1M5XC19_9FIRM</name>
<dbReference type="EMBL" id="FQXR01000006">
    <property type="protein sequence ID" value="SHH97361.1"/>
    <property type="molecule type" value="Genomic_DNA"/>
</dbReference>
<dbReference type="InterPro" id="IPR011991">
    <property type="entry name" value="ArsR-like_HTH"/>
</dbReference>
<dbReference type="Gene3D" id="1.10.10.10">
    <property type="entry name" value="Winged helix-like DNA-binding domain superfamily/Winged helix DNA-binding domain"/>
    <property type="match status" value="1"/>
</dbReference>
<gene>
    <name evidence="5" type="ORF">SAMN02745180_01634</name>
</gene>
<dbReference type="Proteomes" id="UP000184389">
    <property type="component" value="Unassembled WGS sequence"/>
</dbReference>
<dbReference type="InterPro" id="IPR051081">
    <property type="entry name" value="HTH_MetalResp_TranReg"/>
</dbReference>
<reference evidence="5 6" key="1">
    <citation type="submission" date="2016-11" db="EMBL/GenBank/DDBJ databases">
        <authorList>
            <person name="Jaros S."/>
            <person name="Januszkiewicz K."/>
            <person name="Wedrychowicz H."/>
        </authorList>
    </citation>
    <scope>NUCLEOTIDE SEQUENCE [LARGE SCALE GENOMIC DNA]</scope>
    <source>
        <strain evidence="5 6">DSM 13106</strain>
    </source>
</reference>
<dbReference type="GO" id="GO:0003700">
    <property type="term" value="F:DNA-binding transcription factor activity"/>
    <property type="evidence" value="ECO:0007669"/>
    <property type="project" value="InterPro"/>
</dbReference>
<accession>A0A1M5XC19</accession>
<evidence type="ECO:0000313" key="5">
    <source>
        <dbReference type="EMBL" id="SHH97361.1"/>
    </source>
</evidence>
<dbReference type="RefSeq" id="WP_072744293.1">
    <property type="nucleotide sequence ID" value="NZ_FQXR01000006.1"/>
</dbReference>
<dbReference type="InterPro" id="IPR001845">
    <property type="entry name" value="HTH_ArsR_DNA-bd_dom"/>
</dbReference>
<dbReference type="InterPro" id="IPR036390">
    <property type="entry name" value="WH_DNA-bd_sf"/>
</dbReference>
<keyword evidence="6" id="KW-1185">Reference proteome</keyword>
<proteinExistence type="predicted"/>
<organism evidence="5 6">
    <name type="scientific">Sporanaerobacter acetigenes DSM 13106</name>
    <dbReference type="NCBI Taxonomy" id="1123281"/>
    <lineage>
        <taxon>Bacteria</taxon>
        <taxon>Bacillati</taxon>
        <taxon>Bacillota</taxon>
        <taxon>Tissierellia</taxon>
        <taxon>Tissierellales</taxon>
        <taxon>Sporanaerobacteraceae</taxon>
        <taxon>Sporanaerobacter</taxon>
    </lineage>
</organism>
<dbReference type="PANTHER" id="PTHR33154">
    <property type="entry name" value="TRANSCRIPTIONAL REGULATOR, ARSR FAMILY"/>
    <property type="match status" value="1"/>
</dbReference>
<dbReference type="Pfam" id="PF01022">
    <property type="entry name" value="HTH_5"/>
    <property type="match status" value="1"/>
</dbReference>
<keyword evidence="1" id="KW-0805">Transcription regulation</keyword>
<evidence type="ECO:0000256" key="2">
    <source>
        <dbReference type="ARBA" id="ARBA00023125"/>
    </source>
</evidence>
<keyword evidence="2" id="KW-0238">DNA-binding</keyword>
<evidence type="ECO:0000256" key="1">
    <source>
        <dbReference type="ARBA" id="ARBA00023015"/>
    </source>
</evidence>
<evidence type="ECO:0000256" key="3">
    <source>
        <dbReference type="ARBA" id="ARBA00023163"/>
    </source>
</evidence>
<dbReference type="GO" id="GO:0003677">
    <property type="term" value="F:DNA binding"/>
    <property type="evidence" value="ECO:0007669"/>
    <property type="project" value="UniProtKB-KW"/>
</dbReference>
<dbReference type="SMART" id="SM00418">
    <property type="entry name" value="HTH_ARSR"/>
    <property type="match status" value="1"/>
</dbReference>
<sequence length="114" mass="13432">MDKLLNCFKILSDETRLRIMVLLYRREFCVCQLCGITGIPQPNVSKHLAKLRDMGFVKDERKEQYIFYSLNIEGELFENILQNIVDNVEDYPILKKDLEKSKAAEKYIELANKK</sequence>
<evidence type="ECO:0000313" key="6">
    <source>
        <dbReference type="Proteomes" id="UP000184389"/>
    </source>
</evidence>
<dbReference type="OrthoDB" id="9802016at2"/>
<dbReference type="InterPro" id="IPR036388">
    <property type="entry name" value="WH-like_DNA-bd_sf"/>
</dbReference>
<protein>
    <submittedName>
        <fullName evidence="5">ArsR family transcriptional regulator</fullName>
    </submittedName>
</protein>
<evidence type="ECO:0000259" key="4">
    <source>
        <dbReference type="PROSITE" id="PS50987"/>
    </source>
</evidence>